<organism evidence="2 3">
    <name type="scientific">Leptospira hartskeerlii</name>
    <dbReference type="NCBI Taxonomy" id="2023177"/>
    <lineage>
        <taxon>Bacteria</taxon>
        <taxon>Pseudomonadati</taxon>
        <taxon>Spirochaetota</taxon>
        <taxon>Spirochaetia</taxon>
        <taxon>Leptospirales</taxon>
        <taxon>Leptospiraceae</taxon>
        <taxon>Leptospira</taxon>
    </lineage>
</organism>
<sequence length="113" mass="13123">MATPMFRRIPRKLEEVLGEKGASEFVDFIDDSFAANRENVMELIFERFEKRLVEELNAFRVEYKKDLADFRAEVKAEIAELRIEMHKLIASQTKWMVGAIIALTGIFSIIVKL</sequence>
<comment type="caution">
    <text evidence="2">The sequence shown here is derived from an EMBL/GenBank/DDBJ whole genome shotgun (WGS) entry which is preliminary data.</text>
</comment>
<reference evidence="2 3" key="1">
    <citation type="submission" date="2017-07" db="EMBL/GenBank/DDBJ databases">
        <title>Leptospira spp. isolated from tropical soils.</title>
        <authorList>
            <person name="Thibeaux R."/>
            <person name="Iraola G."/>
            <person name="Ferres I."/>
            <person name="Bierque E."/>
            <person name="Girault D."/>
            <person name="Soupe-Gilbert M.-E."/>
            <person name="Picardeau M."/>
            <person name="Goarant C."/>
        </authorList>
    </citation>
    <scope>NUCLEOTIDE SEQUENCE [LARGE SCALE GENOMIC DNA]</scope>
    <source>
        <strain evidence="2 3">MCA1-C-A1</strain>
    </source>
</reference>
<evidence type="ECO:0008006" key="4">
    <source>
        <dbReference type="Google" id="ProtNLM"/>
    </source>
</evidence>
<accession>A0A2M9XGM3</accession>
<dbReference type="NCBIfam" id="NF047472">
    <property type="entry name" value="LA_3696_Nterm"/>
    <property type="match status" value="1"/>
</dbReference>
<name>A0A2M9XGM3_9LEPT</name>
<keyword evidence="1" id="KW-1133">Transmembrane helix</keyword>
<dbReference type="OrthoDB" id="323774at2"/>
<dbReference type="RefSeq" id="WP_100705601.1">
    <property type="nucleotide sequence ID" value="NZ_NPDL01000002.1"/>
</dbReference>
<feature type="transmembrane region" description="Helical" evidence="1">
    <location>
        <begin position="95"/>
        <end position="111"/>
    </location>
</feature>
<keyword evidence="1" id="KW-0472">Membrane</keyword>
<gene>
    <name evidence="2" type="ORF">CH357_04775</name>
</gene>
<dbReference type="EMBL" id="NPDN01000002">
    <property type="protein sequence ID" value="PJZ26804.1"/>
    <property type="molecule type" value="Genomic_DNA"/>
</dbReference>
<dbReference type="AlphaFoldDB" id="A0A2M9XGM3"/>
<keyword evidence="3" id="KW-1185">Reference proteome</keyword>
<evidence type="ECO:0000313" key="2">
    <source>
        <dbReference type="EMBL" id="PJZ26804.1"/>
    </source>
</evidence>
<evidence type="ECO:0000256" key="1">
    <source>
        <dbReference type="SAM" id="Phobius"/>
    </source>
</evidence>
<protein>
    <recommendedName>
        <fullName evidence="4">DUF1640 domain-containing protein</fullName>
    </recommendedName>
</protein>
<keyword evidence="1" id="KW-0812">Transmembrane</keyword>
<proteinExistence type="predicted"/>
<evidence type="ECO:0000313" key="3">
    <source>
        <dbReference type="Proteomes" id="UP000232196"/>
    </source>
</evidence>
<dbReference type="Gene3D" id="6.10.250.2700">
    <property type="match status" value="1"/>
</dbReference>
<dbReference type="Proteomes" id="UP000232196">
    <property type="component" value="Unassembled WGS sequence"/>
</dbReference>